<evidence type="ECO:0000256" key="1">
    <source>
        <dbReference type="ARBA" id="ARBA00006216"/>
    </source>
</evidence>
<reference evidence="5 6" key="1">
    <citation type="journal article" date="2016" name="Environ. Microbiol.">
        <title>Genomic resolution of a cold subsurface aquifer community provides metabolic insights for novel microbes adapted to high CO concentrations.</title>
        <authorList>
            <person name="Probst A.J."/>
            <person name="Castelle C.J."/>
            <person name="Singh A."/>
            <person name="Brown C.T."/>
            <person name="Anantharaman K."/>
            <person name="Sharon I."/>
            <person name="Hug L.A."/>
            <person name="Burstein D."/>
            <person name="Emerson J.B."/>
            <person name="Thomas B.C."/>
            <person name="Banfield J.F."/>
        </authorList>
    </citation>
    <scope>NUCLEOTIDE SEQUENCE [LARGE SCALE GENOMIC DNA]</scope>
    <source>
        <strain evidence="5">CG1_02_47_685</strain>
    </source>
</reference>
<evidence type="ECO:0000259" key="4">
    <source>
        <dbReference type="PROSITE" id="PS50893"/>
    </source>
</evidence>
<comment type="similarity">
    <text evidence="1">Belongs to the ABC transporter superfamily. Ycf16 family.</text>
</comment>
<proteinExistence type="inferred from homology"/>
<dbReference type="SMART" id="SM00382">
    <property type="entry name" value="AAA"/>
    <property type="match status" value="1"/>
</dbReference>
<keyword evidence="2" id="KW-0547">Nucleotide-binding</keyword>
<dbReference type="Gene3D" id="3.40.50.300">
    <property type="entry name" value="P-loop containing nucleotide triphosphate hydrolases"/>
    <property type="match status" value="1"/>
</dbReference>
<dbReference type="NCBIfam" id="TIGR01978">
    <property type="entry name" value="sufC"/>
    <property type="match status" value="1"/>
</dbReference>
<dbReference type="SUPFAM" id="SSF52540">
    <property type="entry name" value="P-loop containing nucleoside triphosphate hydrolases"/>
    <property type="match status" value="1"/>
</dbReference>
<evidence type="ECO:0000256" key="2">
    <source>
        <dbReference type="ARBA" id="ARBA00022741"/>
    </source>
</evidence>
<accession>A0A1J4V3R3</accession>
<dbReference type="EMBL" id="MNVO01000056">
    <property type="protein sequence ID" value="OIO31802.1"/>
    <property type="molecule type" value="Genomic_DNA"/>
</dbReference>
<dbReference type="GO" id="GO:0005524">
    <property type="term" value="F:ATP binding"/>
    <property type="evidence" value="ECO:0007669"/>
    <property type="project" value="UniProtKB-KW"/>
</dbReference>
<keyword evidence="3" id="KW-0067">ATP-binding</keyword>
<sequence length="245" mass="26367">MATLEIKNIEVSAEGKTVVKDVSLSLASGEAHIIMGRNGSGKSSLLNAIMGHPGYSVKRGTITLDGDDILTLPTEEKARRGIFLSLQHAPEIDGVGVAHFLHTTYEAFTGTKVPAMEFHRGLKEKAVQFGAEGLLAREVNVGFSGGEKKLLEALLLSLVMPKFAFLDEIDSGVDIDAQKRVFAALRVLRSGEKTCFVLVSHSVHILDHIDPDRVYVMAGGEIIESGGSDLIAKIRTNGFDRVTAK</sequence>
<dbReference type="Proteomes" id="UP000183206">
    <property type="component" value="Unassembled WGS sequence"/>
</dbReference>
<organism evidence="5 6">
    <name type="scientific">Candidatus Nomurabacteria bacterium CG1_02_47_685</name>
    <dbReference type="NCBI Taxonomy" id="1805282"/>
    <lineage>
        <taxon>Bacteria</taxon>
        <taxon>Candidatus Nomuraibacteriota</taxon>
    </lineage>
</organism>
<evidence type="ECO:0000256" key="3">
    <source>
        <dbReference type="ARBA" id="ARBA00022840"/>
    </source>
</evidence>
<dbReference type="GO" id="GO:0016887">
    <property type="term" value="F:ATP hydrolysis activity"/>
    <property type="evidence" value="ECO:0007669"/>
    <property type="project" value="InterPro"/>
</dbReference>
<dbReference type="STRING" id="1805282.AUJ44_03870"/>
<dbReference type="InterPro" id="IPR027417">
    <property type="entry name" value="P-loop_NTPase"/>
</dbReference>
<dbReference type="InterPro" id="IPR010230">
    <property type="entry name" value="FeS-cluster_ATPase_SufC"/>
</dbReference>
<dbReference type="InterPro" id="IPR003593">
    <property type="entry name" value="AAA+_ATPase"/>
</dbReference>
<dbReference type="PANTHER" id="PTHR43204:SF1">
    <property type="entry name" value="ABC TRANSPORTER I FAMILY MEMBER 6, CHLOROPLASTIC"/>
    <property type="match status" value="1"/>
</dbReference>
<dbReference type="AlphaFoldDB" id="A0A1J4V3R3"/>
<evidence type="ECO:0000313" key="5">
    <source>
        <dbReference type="EMBL" id="OIO31802.1"/>
    </source>
</evidence>
<dbReference type="PANTHER" id="PTHR43204">
    <property type="entry name" value="ABC TRANSPORTER I FAMILY MEMBER 6, CHLOROPLASTIC"/>
    <property type="match status" value="1"/>
</dbReference>
<dbReference type="PROSITE" id="PS50893">
    <property type="entry name" value="ABC_TRANSPORTER_2"/>
    <property type="match status" value="1"/>
</dbReference>
<dbReference type="InterPro" id="IPR003439">
    <property type="entry name" value="ABC_transporter-like_ATP-bd"/>
</dbReference>
<protein>
    <submittedName>
        <fullName evidence="5">Fe-S cluster assembly ATPase SufC</fullName>
    </submittedName>
</protein>
<dbReference type="Pfam" id="PF00005">
    <property type="entry name" value="ABC_tran"/>
    <property type="match status" value="1"/>
</dbReference>
<evidence type="ECO:0000313" key="6">
    <source>
        <dbReference type="Proteomes" id="UP000183206"/>
    </source>
</evidence>
<feature type="domain" description="ABC transporter" evidence="4">
    <location>
        <begin position="4"/>
        <end position="244"/>
    </location>
</feature>
<gene>
    <name evidence="5" type="ORF">AUJ44_03870</name>
</gene>
<comment type="caution">
    <text evidence="5">The sequence shown here is derived from an EMBL/GenBank/DDBJ whole genome shotgun (WGS) entry which is preliminary data.</text>
</comment>
<name>A0A1J4V3R3_9BACT</name>